<protein>
    <submittedName>
        <fullName evidence="1">Glycosyltransferase</fullName>
    </submittedName>
</protein>
<dbReference type="OrthoDB" id="9807209at2"/>
<comment type="caution">
    <text evidence="1">The sequence shown here is derived from an EMBL/GenBank/DDBJ whole genome shotgun (WGS) entry which is preliminary data.</text>
</comment>
<dbReference type="EMBL" id="SZZH01000001">
    <property type="protein sequence ID" value="TKV61668.1"/>
    <property type="molecule type" value="Genomic_DNA"/>
</dbReference>
<sequence>MTDRVLIISTAPPVPVDNGKRMVLSGLLDYFAGRLGAENVHYTLLGAPGAERPGFPGIAHRLDPPSTIGQLSVLLGRLARDSSYTVQEAMLGSPALREQIQALVSWLRPTIEIYDTLRMGQHAPTGSVGRQYLYLDDLFSLRYERMLRFDRDNDVQIDPLGEFASNVPGPLRALVRRPAVYRRVLKLEQRRIERREVTMARRFDTSMLINPNEVATLRQRAGTDGVRQISGLLPSVEPVHREPVSPPELLFLGRLNIPHNEDAISAFLQSVMPTLVDTMPGVVLRVVGSGASDRLRALAAPFGDQVRMEGFVPDLEPLFSRVTASVAPLRFGTGIKIKTLDTLARGVPVLTTALGVDGLDVSPDGRDGILVCDDLSAWPDLLRELTVRSENQLLSKAAVTYFDRTFSRRVVEQQYDELFGL</sequence>
<dbReference type="Gene3D" id="3.40.50.2000">
    <property type="entry name" value="Glycogen Phosphorylase B"/>
    <property type="match status" value="2"/>
</dbReference>
<keyword evidence="1" id="KW-0808">Transferase</keyword>
<dbReference type="GO" id="GO:0016740">
    <property type="term" value="F:transferase activity"/>
    <property type="evidence" value="ECO:0007669"/>
    <property type="project" value="UniProtKB-KW"/>
</dbReference>
<proteinExistence type="predicted"/>
<accession>A0A4U6QN97</accession>
<dbReference type="SUPFAM" id="SSF53756">
    <property type="entry name" value="UDP-Glycosyltransferase/glycogen phosphorylase"/>
    <property type="match status" value="1"/>
</dbReference>
<dbReference type="AlphaFoldDB" id="A0A4U6QN97"/>
<gene>
    <name evidence="1" type="ORF">FDO65_08985</name>
</gene>
<evidence type="ECO:0000313" key="2">
    <source>
        <dbReference type="Proteomes" id="UP000306985"/>
    </source>
</evidence>
<dbReference type="Proteomes" id="UP000306985">
    <property type="component" value="Unassembled WGS sequence"/>
</dbReference>
<organism evidence="1 2">
    <name type="scientific">Nakamurella flava</name>
    <dbReference type="NCBI Taxonomy" id="2576308"/>
    <lineage>
        <taxon>Bacteria</taxon>
        <taxon>Bacillati</taxon>
        <taxon>Actinomycetota</taxon>
        <taxon>Actinomycetes</taxon>
        <taxon>Nakamurellales</taxon>
        <taxon>Nakamurellaceae</taxon>
        <taxon>Nakamurella</taxon>
    </lineage>
</organism>
<evidence type="ECO:0000313" key="1">
    <source>
        <dbReference type="EMBL" id="TKV61668.1"/>
    </source>
</evidence>
<dbReference type="Pfam" id="PF13692">
    <property type="entry name" value="Glyco_trans_1_4"/>
    <property type="match status" value="1"/>
</dbReference>
<dbReference type="RefSeq" id="WP_137448973.1">
    <property type="nucleotide sequence ID" value="NZ_SZZH01000001.1"/>
</dbReference>
<keyword evidence="2" id="KW-1185">Reference proteome</keyword>
<name>A0A4U6QN97_9ACTN</name>
<reference evidence="1 2" key="1">
    <citation type="submission" date="2019-05" db="EMBL/GenBank/DDBJ databases">
        <title>Nakamurella sp. N5BH11, whole genome shotgun sequence.</title>
        <authorList>
            <person name="Tuo L."/>
        </authorList>
    </citation>
    <scope>NUCLEOTIDE SEQUENCE [LARGE SCALE GENOMIC DNA]</scope>
    <source>
        <strain evidence="1 2">N5BH11</strain>
    </source>
</reference>